<name>A0A101P8Y8_9ACTN</name>
<dbReference type="AlphaFoldDB" id="A0A101P8Y8"/>
<evidence type="ECO:0000259" key="3">
    <source>
        <dbReference type="PROSITE" id="PS51186"/>
    </source>
</evidence>
<dbReference type="Pfam" id="PF00583">
    <property type="entry name" value="Acetyltransf_1"/>
    <property type="match status" value="1"/>
</dbReference>
<sequence length="295" mass="32202">MRPENWHLTEDLDDFLSRAGDFLRSRPALNTVTLTVTDALRRRGLRLYGAKAPLFGVLDDDGVRAALLHTPPFPAHVSPLAPQEAEALAVRLAELGRPVSGISARQDTAEVFAAVWQRLTGTAGAIHQRQRLYRLGELTVPEPAPRGRARIAGAADRELLQRWYREFHEAVGLDIGVDPAEWADSRLAHDGATLWEEADGTPVAMVAATPEIAGQVRIAPVYTPAALRGRGYAGAATAQASRAVREKGASEVLLFTDLANPTSNGLYRRIGYRPVADFAVWRFGTDRSNRSEGKR</sequence>
<keyword evidence="1 4" id="KW-0808">Transferase</keyword>
<dbReference type="EMBL" id="LMWN01000013">
    <property type="protein sequence ID" value="KUN07120.1"/>
    <property type="molecule type" value="Genomic_DNA"/>
</dbReference>
<gene>
    <name evidence="4" type="ORF">AQI95_11205</name>
</gene>
<feature type="domain" description="N-acetyltransferase" evidence="3">
    <location>
        <begin position="147"/>
        <end position="295"/>
    </location>
</feature>
<dbReference type="InterPro" id="IPR016181">
    <property type="entry name" value="Acyl_CoA_acyltransferase"/>
</dbReference>
<organism evidence="4 5">
    <name type="scientific">Streptomyces yokosukanensis</name>
    <dbReference type="NCBI Taxonomy" id="67386"/>
    <lineage>
        <taxon>Bacteria</taxon>
        <taxon>Bacillati</taxon>
        <taxon>Actinomycetota</taxon>
        <taxon>Actinomycetes</taxon>
        <taxon>Kitasatosporales</taxon>
        <taxon>Streptomycetaceae</taxon>
        <taxon>Streptomyces</taxon>
    </lineage>
</organism>
<dbReference type="PANTHER" id="PTHR43877:SF2">
    <property type="entry name" value="AMINOALKYLPHOSPHONATE N-ACETYLTRANSFERASE-RELATED"/>
    <property type="match status" value="1"/>
</dbReference>
<dbReference type="InterPro" id="IPR050832">
    <property type="entry name" value="Bact_Acetyltransf"/>
</dbReference>
<evidence type="ECO:0000313" key="4">
    <source>
        <dbReference type="EMBL" id="KUN07120.1"/>
    </source>
</evidence>
<evidence type="ECO:0000313" key="5">
    <source>
        <dbReference type="Proteomes" id="UP000053127"/>
    </source>
</evidence>
<comment type="caution">
    <text evidence="4">The sequence shown here is derived from an EMBL/GenBank/DDBJ whole genome shotgun (WGS) entry which is preliminary data.</text>
</comment>
<dbReference type="OrthoDB" id="3174529at2"/>
<dbReference type="PROSITE" id="PS51186">
    <property type="entry name" value="GNAT"/>
    <property type="match status" value="1"/>
</dbReference>
<accession>A0A101P8Y8</accession>
<dbReference type="Proteomes" id="UP000053127">
    <property type="component" value="Unassembled WGS sequence"/>
</dbReference>
<reference evidence="4 5" key="1">
    <citation type="submission" date="2015-10" db="EMBL/GenBank/DDBJ databases">
        <title>Draft genome sequence of Streptomyces yokosukanensis DSM 40224, type strain for the species Streptomyces yokosukanensis.</title>
        <authorList>
            <person name="Ruckert C."/>
            <person name="Winkler A."/>
            <person name="Kalinowski J."/>
            <person name="Kampfer P."/>
            <person name="Glaeser S."/>
        </authorList>
    </citation>
    <scope>NUCLEOTIDE SEQUENCE [LARGE SCALE GENOMIC DNA]</scope>
    <source>
        <strain evidence="4 5">DSM 40224</strain>
    </source>
</reference>
<dbReference type="InterPro" id="IPR000182">
    <property type="entry name" value="GNAT_dom"/>
</dbReference>
<dbReference type="STRING" id="67386.AQI95_11205"/>
<protein>
    <submittedName>
        <fullName evidence="4">Acetyltransferase</fullName>
    </submittedName>
</protein>
<dbReference type="PANTHER" id="PTHR43877">
    <property type="entry name" value="AMINOALKYLPHOSPHONATE N-ACETYLTRANSFERASE-RELATED-RELATED"/>
    <property type="match status" value="1"/>
</dbReference>
<dbReference type="Gene3D" id="3.40.630.30">
    <property type="match status" value="1"/>
</dbReference>
<keyword evidence="2" id="KW-0012">Acyltransferase</keyword>
<evidence type="ECO:0000256" key="1">
    <source>
        <dbReference type="ARBA" id="ARBA00022679"/>
    </source>
</evidence>
<evidence type="ECO:0000256" key="2">
    <source>
        <dbReference type="ARBA" id="ARBA00023315"/>
    </source>
</evidence>
<dbReference type="RefSeq" id="WP_067120968.1">
    <property type="nucleotide sequence ID" value="NZ_KQ948209.1"/>
</dbReference>
<proteinExistence type="predicted"/>
<dbReference type="GO" id="GO:0016747">
    <property type="term" value="F:acyltransferase activity, transferring groups other than amino-acyl groups"/>
    <property type="evidence" value="ECO:0007669"/>
    <property type="project" value="InterPro"/>
</dbReference>
<keyword evidence="5" id="KW-1185">Reference proteome</keyword>
<dbReference type="SUPFAM" id="SSF55729">
    <property type="entry name" value="Acyl-CoA N-acyltransferases (Nat)"/>
    <property type="match status" value="1"/>
</dbReference>